<accession>A0A6L5YDG1</accession>
<dbReference type="Pfam" id="PF19293">
    <property type="entry name" value="CdaA_N"/>
    <property type="match status" value="1"/>
</dbReference>
<comment type="caution">
    <text evidence="10">Lacks conserved residue(s) required for the propagation of feature annotation.</text>
</comment>
<evidence type="ECO:0000256" key="10">
    <source>
        <dbReference type="HAMAP-Rule" id="MF_01499"/>
    </source>
</evidence>
<evidence type="ECO:0000259" key="11">
    <source>
        <dbReference type="PROSITE" id="PS51794"/>
    </source>
</evidence>
<dbReference type="NCBIfam" id="TIGR00159">
    <property type="entry name" value="diadenylate cyclase CdaA"/>
    <property type="match status" value="1"/>
</dbReference>
<dbReference type="PANTHER" id="PTHR34185">
    <property type="entry name" value="DIADENYLATE CYCLASE"/>
    <property type="match status" value="1"/>
</dbReference>
<dbReference type="Gene3D" id="3.40.1700.10">
    <property type="entry name" value="DNA integrity scanning protein, DisA, N-terminal domain"/>
    <property type="match status" value="1"/>
</dbReference>
<gene>
    <name evidence="10" type="primary">dacA</name>
    <name evidence="12" type="ORF">FYJ74_08780</name>
</gene>
<dbReference type="Proteomes" id="UP000473699">
    <property type="component" value="Unassembled WGS sequence"/>
</dbReference>
<dbReference type="EC" id="2.7.7.85" evidence="10"/>
<dbReference type="EMBL" id="VUNH01000009">
    <property type="protein sequence ID" value="MST56123.1"/>
    <property type="molecule type" value="Genomic_DNA"/>
</dbReference>
<comment type="subunit">
    <text evidence="10">Probably a homodimer.</text>
</comment>
<dbReference type="GO" id="GO:0006171">
    <property type="term" value="P:cAMP biosynthetic process"/>
    <property type="evidence" value="ECO:0007669"/>
    <property type="project" value="InterPro"/>
</dbReference>
<comment type="catalytic activity">
    <reaction evidence="1 10">
        <text>2 ATP = 3',3'-c-di-AMP + 2 diphosphate</text>
        <dbReference type="Rhea" id="RHEA:35655"/>
        <dbReference type="ChEBI" id="CHEBI:30616"/>
        <dbReference type="ChEBI" id="CHEBI:33019"/>
        <dbReference type="ChEBI" id="CHEBI:71500"/>
        <dbReference type="EC" id="2.7.7.85"/>
    </reaction>
</comment>
<keyword evidence="7 10" id="KW-0067">ATP-binding</keyword>
<feature type="transmembrane region" description="Helical" evidence="10">
    <location>
        <begin position="62"/>
        <end position="80"/>
    </location>
</feature>
<evidence type="ECO:0000256" key="4">
    <source>
        <dbReference type="ARBA" id="ARBA00022692"/>
    </source>
</evidence>
<dbReference type="GO" id="GO:0004016">
    <property type="term" value="F:adenylate cyclase activity"/>
    <property type="evidence" value="ECO:0007669"/>
    <property type="project" value="UniProtKB-UniRule"/>
</dbReference>
<feature type="domain" description="DAC" evidence="11">
    <location>
        <begin position="81"/>
        <end position="239"/>
    </location>
</feature>
<keyword evidence="2 10" id="KW-1003">Cell membrane</keyword>
<comment type="caution">
    <text evidence="12">The sequence shown here is derived from an EMBL/GenBank/DDBJ whole genome shotgun (WGS) entry which is preliminary data.</text>
</comment>
<organism evidence="12 13">
    <name type="scientific">Pyramidobacter porci</name>
    <dbReference type="NCBI Taxonomy" id="2605789"/>
    <lineage>
        <taxon>Bacteria</taxon>
        <taxon>Thermotogati</taxon>
        <taxon>Synergistota</taxon>
        <taxon>Synergistia</taxon>
        <taxon>Synergistales</taxon>
        <taxon>Dethiosulfovibrionaceae</taxon>
        <taxon>Pyramidobacter</taxon>
    </lineage>
</organism>
<dbReference type="AlphaFoldDB" id="A0A6L5YDG1"/>
<feature type="transmembrane region" description="Helical" evidence="10">
    <location>
        <begin position="14"/>
        <end position="32"/>
    </location>
</feature>
<dbReference type="InterPro" id="IPR050338">
    <property type="entry name" value="DisA"/>
</dbReference>
<evidence type="ECO:0000256" key="1">
    <source>
        <dbReference type="ARBA" id="ARBA00000877"/>
    </source>
</evidence>
<protein>
    <recommendedName>
        <fullName evidence="10">Diadenylate cyclase</fullName>
        <shortName evidence="10">DAC</shortName>
        <ecNumber evidence="10">2.7.7.85</ecNumber>
    </recommendedName>
    <alternativeName>
        <fullName evidence="10">Cyclic-di-AMP synthase</fullName>
        <shortName evidence="10">c-di-AMP synthase</shortName>
    </alternativeName>
</protein>
<dbReference type="InterPro" id="IPR034701">
    <property type="entry name" value="CdaA"/>
</dbReference>
<proteinExistence type="inferred from homology"/>
<dbReference type="InterPro" id="IPR045585">
    <property type="entry name" value="CdaA_N"/>
</dbReference>
<sequence length="275" mass="30919">MSVGVLKFFRWQDVIDIALVTYIIYKTLSLLVGTRAIQLVKGLFLLVVLSFVARWLNLDTFSWILTQGFSALLIIVPIIFQPELRRILEELGRGSMWRRSKALKRAEVVADEVSKALMYCCAHKIGALIVLQRGTGLKDYWRNAVLLNADITQELIIAIFWPNNPLHDGATIIDTEQIISAGCYLPLTEDADLSRWLGTRHRAAIGVTEVSDAVSLIVSEERGEISLAIGGRISRNLKESQLKKYLVHYFSGQDQEQQGVLESLKEELRSFGSNS</sequence>
<dbReference type="SUPFAM" id="SSF143597">
    <property type="entry name" value="YojJ-like"/>
    <property type="match status" value="1"/>
</dbReference>
<keyword evidence="3 10" id="KW-0808">Transferase</keyword>
<dbReference type="InterPro" id="IPR036888">
    <property type="entry name" value="DNA_integrity_DisA_N_sf"/>
</dbReference>
<dbReference type="RefSeq" id="WP_154529208.1">
    <property type="nucleotide sequence ID" value="NZ_JAXDZJ010000094.1"/>
</dbReference>
<feature type="transmembrane region" description="Helical" evidence="10">
    <location>
        <begin position="39"/>
        <end position="56"/>
    </location>
</feature>
<evidence type="ECO:0000256" key="2">
    <source>
        <dbReference type="ARBA" id="ARBA00022475"/>
    </source>
</evidence>
<name>A0A6L5YDG1_9BACT</name>
<evidence type="ECO:0000256" key="3">
    <source>
        <dbReference type="ARBA" id="ARBA00022679"/>
    </source>
</evidence>
<keyword evidence="4 10" id="KW-0812">Transmembrane</keyword>
<evidence type="ECO:0000256" key="9">
    <source>
        <dbReference type="ARBA" id="ARBA00023136"/>
    </source>
</evidence>
<dbReference type="PANTHER" id="PTHR34185:SF1">
    <property type="entry name" value="DIADENYLATE CYCLASE"/>
    <property type="match status" value="1"/>
</dbReference>
<dbReference type="FunFam" id="3.40.1700.10:FF:000002">
    <property type="entry name" value="Diadenylate cyclase"/>
    <property type="match status" value="1"/>
</dbReference>
<dbReference type="GO" id="GO:0106408">
    <property type="term" value="F:diadenylate cyclase activity"/>
    <property type="evidence" value="ECO:0007669"/>
    <property type="project" value="UniProtKB-EC"/>
</dbReference>
<keyword evidence="13" id="KW-1185">Reference proteome</keyword>
<keyword evidence="9 10" id="KW-0472">Membrane</keyword>
<keyword evidence="5 10" id="KW-0548">Nucleotidyltransferase</keyword>
<evidence type="ECO:0000256" key="5">
    <source>
        <dbReference type="ARBA" id="ARBA00022695"/>
    </source>
</evidence>
<keyword evidence="8 10" id="KW-1133">Transmembrane helix</keyword>
<evidence type="ECO:0000256" key="7">
    <source>
        <dbReference type="ARBA" id="ARBA00022840"/>
    </source>
</evidence>
<dbReference type="Pfam" id="PF02457">
    <property type="entry name" value="DAC"/>
    <property type="match status" value="1"/>
</dbReference>
<evidence type="ECO:0000313" key="12">
    <source>
        <dbReference type="EMBL" id="MST56123.1"/>
    </source>
</evidence>
<comment type="similarity">
    <text evidence="10">Belongs to the adenylate cyclase family. DacA/CdaA subfamily.</text>
</comment>
<comment type="function">
    <text evidence="10">Catalyzes the condensation of 2 ATP molecules into cyclic di-AMP (c-di-AMP), a second messenger used to regulate differing processes in different bacteria.</text>
</comment>
<dbReference type="InterPro" id="IPR003390">
    <property type="entry name" value="DNA_integrity_scan_DisA_N"/>
</dbReference>
<evidence type="ECO:0000256" key="8">
    <source>
        <dbReference type="ARBA" id="ARBA00022989"/>
    </source>
</evidence>
<dbReference type="GO" id="GO:0005524">
    <property type="term" value="F:ATP binding"/>
    <property type="evidence" value="ECO:0007669"/>
    <property type="project" value="UniProtKB-UniRule"/>
</dbReference>
<dbReference type="InterPro" id="IPR014046">
    <property type="entry name" value="C-di-AMP_synthase"/>
</dbReference>
<evidence type="ECO:0000256" key="6">
    <source>
        <dbReference type="ARBA" id="ARBA00022741"/>
    </source>
</evidence>
<reference evidence="12 13" key="1">
    <citation type="submission" date="2019-08" db="EMBL/GenBank/DDBJ databases">
        <title>In-depth cultivation of the pig gut microbiome towards novel bacterial diversity and tailored functional studies.</title>
        <authorList>
            <person name="Wylensek D."/>
            <person name="Hitch T.C.A."/>
            <person name="Clavel T."/>
        </authorList>
    </citation>
    <scope>NUCLEOTIDE SEQUENCE [LARGE SCALE GENOMIC DNA]</scope>
    <source>
        <strain evidence="12 13">SM-530-WT-4B</strain>
    </source>
</reference>
<dbReference type="PROSITE" id="PS51794">
    <property type="entry name" value="DAC"/>
    <property type="match status" value="1"/>
</dbReference>
<evidence type="ECO:0000313" key="13">
    <source>
        <dbReference type="Proteomes" id="UP000473699"/>
    </source>
</evidence>
<keyword evidence="6 10" id="KW-0547">Nucleotide-binding</keyword>
<dbReference type="HAMAP" id="MF_01499">
    <property type="entry name" value="DacA"/>
    <property type="match status" value="1"/>
</dbReference>
<dbReference type="PIRSF" id="PIRSF004793">
    <property type="entry name" value="UCP004793"/>
    <property type="match status" value="1"/>
</dbReference>